<evidence type="ECO:0000313" key="1">
    <source>
        <dbReference type="EMBL" id="ADH65947.1"/>
    </source>
</evidence>
<dbReference type="AlphaFoldDB" id="D7AWI1"/>
<sequence length="41" mass="4479">MLQALILSYESGPGEPGVPKYFPSPAQDCPKRCRTCLRPAT</sequence>
<evidence type="ECO:0000313" key="2">
    <source>
        <dbReference type="Proteomes" id="UP000002219"/>
    </source>
</evidence>
<proteinExistence type="predicted"/>
<dbReference type="HOGENOM" id="CLU_3273463_0_0_11"/>
<protein>
    <submittedName>
        <fullName evidence="1">Iron-containing alcohol dehydrogenase</fullName>
    </submittedName>
</protein>
<organism evidence="1 2">
    <name type="scientific">Nocardiopsis dassonvillei (strain ATCC 23218 / DSM 43111 / CIP 107115 / JCM 7437 / KCTC 9190 / NBRC 14626 / NCTC 10488 / NRRL B-5397 / IMRU 509)</name>
    <name type="common">Actinomadura dassonvillei</name>
    <dbReference type="NCBI Taxonomy" id="446468"/>
    <lineage>
        <taxon>Bacteria</taxon>
        <taxon>Bacillati</taxon>
        <taxon>Actinomycetota</taxon>
        <taxon>Actinomycetes</taxon>
        <taxon>Streptosporangiales</taxon>
        <taxon>Nocardiopsidaceae</taxon>
        <taxon>Nocardiopsis</taxon>
    </lineage>
</organism>
<dbReference type="Proteomes" id="UP000002219">
    <property type="component" value="Chromosome 1"/>
</dbReference>
<reference evidence="1 2" key="1">
    <citation type="journal article" date="2010" name="Stand. Genomic Sci.">
        <title>Complete genome sequence of Nocardiopsis dassonvillei type strain (IMRU 509).</title>
        <authorList>
            <person name="Sun H."/>
            <person name="Lapidus A."/>
            <person name="Nolan M."/>
            <person name="Lucas S."/>
            <person name="Del Rio T.G."/>
            <person name="Tice H."/>
            <person name="Cheng J.F."/>
            <person name="Tapia R."/>
            <person name="Han C."/>
            <person name="Goodwin L."/>
            <person name="Pitluck S."/>
            <person name="Pagani I."/>
            <person name="Ivanova N."/>
            <person name="Mavromatis K."/>
            <person name="Mikhailova N."/>
            <person name="Pati A."/>
            <person name="Chen A."/>
            <person name="Palaniappan K."/>
            <person name="Land M."/>
            <person name="Hauser L."/>
            <person name="Chang Y.J."/>
            <person name="Jeffries C.D."/>
            <person name="Djao O.D."/>
            <person name="Rohde M."/>
            <person name="Sikorski J."/>
            <person name="Goker M."/>
            <person name="Woyke T."/>
            <person name="Bristow J."/>
            <person name="Eisen J.A."/>
            <person name="Markowitz V."/>
            <person name="Hugenholtz P."/>
            <person name="Kyrpides N.C."/>
            <person name="Klenk H.P."/>
        </authorList>
    </citation>
    <scope>NUCLEOTIDE SEQUENCE [LARGE SCALE GENOMIC DNA]</scope>
    <source>
        <strain evidence="2">ATCC 23218 / DSM 43111 / CIP 107115 / JCM 7437 / KCTC 9190 / NBRC 14626 / NCTC 10488 / NRRL B-5397 / IMRU 509</strain>
    </source>
</reference>
<accession>D7AWI1</accession>
<keyword evidence="2" id="KW-1185">Reference proteome</keyword>
<dbReference type="EMBL" id="CP002040">
    <property type="protein sequence ID" value="ADH65947.1"/>
    <property type="molecule type" value="Genomic_DNA"/>
</dbReference>
<dbReference type="STRING" id="446468.Ndas_0500"/>
<gene>
    <name evidence="1" type="ordered locus">Ndas_0500</name>
</gene>
<name>D7AWI1_NOCDD</name>
<dbReference type="KEGG" id="nda:Ndas_0500"/>